<sequence>MTQLTALVHIRTAVFSFSYPLPPPPNHHLPLFPLFPFVLPCVCSWASFPDGHLPFPCSPFYDQFSESLRSLSHALGWLYSWQKLPLLYILA</sequence>
<name>A0A0F7STS5_PHARH</name>
<proteinExistence type="predicted"/>
<evidence type="ECO:0000313" key="1">
    <source>
        <dbReference type="EMBL" id="CED84074.1"/>
    </source>
</evidence>
<protein>
    <submittedName>
        <fullName evidence="1">Uncharacterized protein</fullName>
    </submittedName>
</protein>
<organism evidence="1">
    <name type="scientific">Phaffia rhodozyma</name>
    <name type="common">Yeast</name>
    <name type="synonym">Xanthophyllomyces dendrorhous</name>
    <dbReference type="NCBI Taxonomy" id="264483"/>
    <lineage>
        <taxon>Eukaryota</taxon>
        <taxon>Fungi</taxon>
        <taxon>Dikarya</taxon>
        <taxon>Basidiomycota</taxon>
        <taxon>Agaricomycotina</taxon>
        <taxon>Tremellomycetes</taxon>
        <taxon>Cystofilobasidiales</taxon>
        <taxon>Mrakiaceae</taxon>
        <taxon>Phaffia</taxon>
    </lineage>
</organism>
<dbReference type="AlphaFoldDB" id="A0A0F7STS5"/>
<dbReference type="EMBL" id="LN483157">
    <property type="protein sequence ID" value="CED84074.1"/>
    <property type="molecule type" value="Genomic_DNA"/>
</dbReference>
<accession>A0A0F7STS5</accession>
<reference evidence="1" key="1">
    <citation type="submission" date="2014-08" db="EMBL/GenBank/DDBJ databases">
        <authorList>
            <person name="Sharma Rahul"/>
            <person name="Thines Marco"/>
        </authorList>
    </citation>
    <scope>NUCLEOTIDE SEQUENCE</scope>
</reference>